<evidence type="ECO:0000313" key="1">
    <source>
        <dbReference type="EMBL" id="ETV89862.1"/>
    </source>
</evidence>
<dbReference type="GO" id="GO:0003676">
    <property type="term" value="F:nucleic acid binding"/>
    <property type="evidence" value="ECO:0007669"/>
    <property type="project" value="InterPro"/>
</dbReference>
<dbReference type="AlphaFoldDB" id="A0A024T960"/>
<dbReference type="RefSeq" id="XP_008881506.1">
    <property type="nucleotide sequence ID" value="XM_008883284.1"/>
</dbReference>
<sequence length="162" mass="18357">MFDGKIGMWPAVKYLPAARSSRNRPAGTIVTTLANVDATLYRDYVITRVIPAIKEKFPSTHKHVILQQDNATPHAAITDEVLSHVSTDGWHFIWACFRRFKLYNKDEVEKLQNVFLTYQAVMRLVLEHHGNNQFRLPRKGKDALRRAGALMANVSCPAALVT</sequence>
<dbReference type="GeneID" id="20092350"/>
<reference evidence="1" key="1">
    <citation type="submission" date="2013-12" db="EMBL/GenBank/DDBJ databases">
        <title>The Genome Sequence of Aphanomyces invadans NJM9701.</title>
        <authorList>
            <consortium name="The Broad Institute Genomics Platform"/>
            <person name="Russ C."/>
            <person name="Tyler B."/>
            <person name="van West P."/>
            <person name="Dieguez-Uribeondo J."/>
            <person name="Young S.K."/>
            <person name="Zeng Q."/>
            <person name="Gargeya S."/>
            <person name="Fitzgerald M."/>
            <person name="Abouelleil A."/>
            <person name="Alvarado L."/>
            <person name="Chapman S.B."/>
            <person name="Gainer-Dewar J."/>
            <person name="Goldberg J."/>
            <person name="Griggs A."/>
            <person name="Gujja S."/>
            <person name="Hansen M."/>
            <person name="Howarth C."/>
            <person name="Imamovic A."/>
            <person name="Ireland A."/>
            <person name="Larimer J."/>
            <person name="McCowan C."/>
            <person name="Murphy C."/>
            <person name="Pearson M."/>
            <person name="Poon T.W."/>
            <person name="Priest M."/>
            <person name="Roberts A."/>
            <person name="Saif S."/>
            <person name="Shea T."/>
            <person name="Sykes S."/>
            <person name="Wortman J."/>
            <person name="Nusbaum C."/>
            <person name="Birren B."/>
        </authorList>
    </citation>
    <scope>NUCLEOTIDE SEQUENCE [LARGE SCALE GENOMIC DNA]</scope>
    <source>
        <strain evidence="1">NJM9701</strain>
    </source>
</reference>
<gene>
    <name evidence="1" type="ORF">H310_15300</name>
</gene>
<dbReference type="InterPro" id="IPR036397">
    <property type="entry name" value="RNaseH_sf"/>
</dbReference>
<organism evidence="1">
    <name type="scientific">Aphanomyces invadans</name>
    <dbReference type="NCBI Taxonomy" id="157072"/>
    <lineage>
        <taxon>Eukaryota</taxon>
        <taxon>Sar</taxon>
        <taxon>Stramenopiles</taxon>
        <taxon>Oomycota</taxon>
        <taxon>Saprolegniomycetes</taxon>
        <taxon>Saprolegniales</taxon>
        <taxon>Verrucalvaceae</taxon>
        <taxon>Aphanomyces</taxon>
    </lineage>
</organism>
<dbReference type="Gene3D" id="3.30.420.10">
    <property type="entry name" value="Ribonuclease H-like superfamily/Ribonuclease H"/>
    <property type="match status" value="1"/>
</dbReference>
<protein>
    <submittedName>
        <fullName evidence="1">Uncharacterized protein</fullName>
    </submittedName>
</protein>
<dbReference type="EMBL" id="KI914264">
    <property type="protein sequence ID" value="ETV89862.1"/>
    <property type="molecule type" value="Genomic_DNA"/>
</dbReference>
<dbReference type="VEuPathDB" id="FungiDB:H310_15300"/>
<name>A0A024T960_9STRA</name>
<proteinExistence type="predicted"/>
<accession>A0A024T960</accession>
<dbReference type="PANTHER" id="PTHR47169">
    <property type="entry name" value="OS01G0541250 PROTEIN"/>
    <property type="match status" value="1"/>
</dbReference>